<evidence type="ECO:0000259" key="10">
    <source>
        <dbReference type="Pfam" id="PF22638"/>
    </source>
</evidence>
<dbReference type="PRINTS" id="PR01005">
    <property type="entry name" value="FLGHOOKAP1"/>
</dbReference>
<evidence type="ECO:0000256" key="6">
    <source>
        <dbReference type="ARBA" id="ARBA00023143"/>
    </source>
</evidence>
<keyword evidence="5" id="KW-0964">Secreted</keyword>
<evidence type="ECO:0000259" key="7">
    <source>
        <dbReference type="Pfam" id="PF00460"/>
    </source>
</evidence>
<name>A0A369UI31_9GAMM</name>
<dbReference type="AlphaFoldDB" id="A0A369UI31"/>
<dbReference type="GO" id="GO:0009424">
    <property type="term" value="C:bacterial-type flagellum hook"/>
    <property type="evidence" value="ECO:0007669"/>
    <property type="project" value="InterPro"/>
</dbReference>
<feature type="domain" description="Flagellar hook-associated protein 1 D2-like" evidence="9">
    <location>
        <begin position="333"/>
        <end position="410"/>
    </location>
</feature>
<dbReference type="NCBIfam" id="TIGR02492">
    <property type="entry name" value="flgK_ends"/>
    <property type="match status" value="1"/>
</dbReference>
<dbReference type="PANTHER" id="PTHR30033">
    <property type="entry name" value="FLAGELLAR HOOK-ASSOCIATED PROTEIN 1"/>
    <property type="match status" value="1"/>
</dbReference>
<dbReference type="InterPro" id="IPR001444">
    <property type="entry name" value="Flag_bb_rod_N"/>
</dbReference>
<keyword evidence="11" id="KW-0966">Cell projection</keyword>
<dbReference type="Pfam" id="PF21158">
    <property type="entry name" value="flgK_1st_1"/>
    <property type="match status" value="1"/>
</dbReference>
<evidence type="ECO:0000313" key="12">
    <source>
        <dbReference type="Proteomes" id="UP000253782"/>
    </source>
</evidence>
<dbReference type="RefSeq" id="WP_114847453.1">
    <property type="nucleotide sequence ID" value="NZ_JBHSPE010000001.1"/>
</dbReference>
<dbReference type="Pfam" id="PF06429">
    <property type="entry name" value="Flg_bbr_C"/>
    <property type="match status" value="1"/>
</dbReference>
<evidence type="ECO:0000256" key="2">
    <source>
        <dbReference type="ARBA" id="ARBA00004613"/>
    </source>
</evidence>
<gene>
    <name evidence="11" type="ORF">DVJ77_20775</name>
</gene>
<dbReference type="PANTHER" id="PTHR30033:SF1">
    <property type="entry name" value="FLAGELLAR HOOK-ASSOCIATED PROTEIN 1"/>
    <property type="match status" value="1"/>
</dbReference>
<feature type="domain" description="Flagellar basal body rod protein N-terminal" evidence="7">
    <location>
        <begin position="5"/>
        <end position="34"/>
    </location>
</feature>
<proteinExistence type="inferred from homology"/>
<sequence length="625" mass="63545">MADMLSTGVSGLLAAQVGLNTVGHNVANANTAGYSRQLVNFVARMPQGEGGYYIGTGVDTQSVQRAYSQYLNTALWTAGSGQSRATTYQSLTGQLNNQLSGSSNLQTSLDSFYGAVQDMANAPSDASARQVLLARANGLASTFKSLSGQFDQLSQGVNRQIGDTVNAINSDSQSIAKLNEQIRTAYSSSQGEPSDLLDQRDALVKKISTEVGVSVVPQGDHTVNILVGNGQALVNGTQSYALGTAPNVYDATRLEVTGKDTGTVISGQIGGGSLGALLDFRSGVLDPAQNQLGRTALAMASAFNAQHAQGMDLNGAMGGNVFSVAGPTVQGASSNLGSGTVGASVGDIGKLTTKDYVLSYDGSAWGLRDSGGNSITMAGTGTAADPYTADGLSLVVGGAPSKGDSFRIQPTRTAAAGFGVVITDPNKLAAAAPLVASVGSTNKGNASVNSMAVSDPSNAALLNPSSIVFDSPTSYRIDGGPSQAWTPGQAITNNGWSLKLDGAPATGDSFNIKANTNARGDNRNALALGKVANLGVLDGGNTSVGRAYGQLTSQVGSAGSLAKDALTTQTGLYNQAMQAQQSVSGVNMDEEAANLVRYQQAYQASAQVISTASNIFNALLGAVKS</sequence>
<keyword evidence="6" id="KW-0975">Bacterial flagellum</keyword>
<evidence type="ECO:0000259" key="8">
    <source>
        <dbReference type="Pfam" id="PF06429"/>
    </source>
</evidence>
<feature type="domain" description="Flagellar hook-associated protein FlgK helical" evidence="10">
    <location>
        <begin position="94"/>
        <end position="322"/>
    </location>
</feature>
<comment type="subcellular location">
    <subcellularLocation>
        <location evidence="1">Bacterial flagellum</location>
    </subcellularLocation>
    <subcellularLocation>
        <location evidence="2">Secreted</location>
    </subcellularLocation>
</comment>
<evidence type="ECO:0000256" key="4">
    <source>
        <dbReference type="ARBA" id="ARBA00016244"/>
    </source>
</evidence>
<accession>A0A369UI31</accession>
<dbReference type="GO" id="GO:0005198">
    <property type="term" value="F:structural molecule activity"/>
    <property type="evidence" value="ECO:0007669"/>
    <property type="project" value="InterPro"/>
</dbReference>
<dbReference type="EMBL" id="QQAH01000026">
    <property type="protein sequence ID" value="RDD79765.1"/>
    <property type="molecule type" value="Genomic_DNA"/>
</dbReference>
<comment type="similarity">
    <text evidence="3">Belongs to the flagella basal body rod proteins family.</text>
</comment>
<protein>
    <recommendedName>
        <fullName evidence="4">Flagellar hook-associated protein 1</fullName>
    </recommendedName>
</protein>
<dbReference type="Gene3D" id="1.20.1170.10">
    <property type="match status" value="1"/>
</dbReference>
<comment type="caution">
    <text evidence="11">The sequence shown here is derived from an EMBL/GenBank/DDBJ whole genome shotgun (WGS) entry which is preliminary data.</text>
</comment>
<dbReference type="SUPFAM" id="SSF64518">
    <property type="entry name" value="Phase 1 flagellin"/>
    <property type="match status" value="2"/>
</dbReference>
<dbReference type="Pfam" id="PF22638">
    <property type="entry name" value="FlgK_D1"/>
    <property type="match status" value="1"/>
</dbReference>
<organism evidence="11 12">
    <name type="scientific">Dyella tabacisoli</name>
    <dbReference type="NCBI Taxonomy" id="2282381"/>
    <lineage>
        <taxon>Bacteria</taxon>
        <taxon>Pseudomonadati</taxon>
        <taxon>Pseudomonadota</taxon>
        <taxon>Gammaproteobacteria</taxon>
        <taxon>Lysobacterales</taxon>
        <taxon>Rhodanobacteraceae</taxon>
        <taxon>Dyella</taxon>
    </lineage>
</organism>
<keyword evidence="12" id="KW-1185">Reference proteome</keyword>
<evidence type="ECO:0000259" key="9">
    <source>
        <dbReference type="Pfam" id="PF21158"/>
    </source>
</evidence>
<evidence type="ECO:0000256" key="5">
    <source>
        <dbReference type="ARBA" id="ARBA00022525"/>
    </source>
</evidence>
<dbReference type="InterPro" id="IPR010930">
    <property type="entry name" value="Flg_bb/hook_C_dom"/>
</dbReference>
<evidence type="ECO:0000256" key="1">
    <source>
        <dbReference type="ARBA" id="ARBA00004365"/>
    </source>
</evidence>
<dbReference type="GO" id="GO:0005576">
    <property type="term" value="C:extracellular region"/>
    <property type="evidence" value="ECO:0007669"/>
    <property type="project" value="UniProtKB-SubCell"/>
</dbReference>
<dbReference type="Proteomes" id="UP000253782">
    <property type="component" value="Unassembled WGS sequence"/>
</dbReference>
<dbReference type="OrthoDB" id="9802553at2"/>
<evidence type="ECO:0000313" key="11">
    <source>
        <dbReference type="EMBL" id="RDD79765.1"/>
    </source>
</evidence>
<dbReference type="GO" id="GO:0044780">
    <property type="term" value="P:bacterial-type flagellum assembly"/>
    <property type="evidence" value="ECO:0007669"/>
    <property type="project" value="InterPro"/>
</dbReference>
<dbReference type="InterPro" id="IPR053927">
    <property type="entry name" value="FlgK_helical"/>
</dbReference>
<dbReference type="InterPro" id="IPR049119">
    <property type="entry name" value="FlgK_D2-like"/>
</dbReference>
<reference evidence="11 12" key="1">
    <citation type="submission" date="2018-07" db="EMBL/GenBank/DDBJ databases">
        <title>Dyella tabacisoli L4-6T, whole genome shotgun sequence.</title>
        <authorList>
            <person name="Zhou X.-K."/>
            <person name="Li W.-J."/>
            <person name="Duan Y.-Q."/>
        </authorList>
    </citation>
    <scope>NUCLEOTIDE SEQUENCE [LARGE SCALE GENOMIC DNA]</scope>
    <source>
        <strain evidence="11 12">L4-6</strain>
    </source>
</reference>
<dbReference type="Pfam" id="PF00460">
    <property type="entry name" value="Flg_bb_rod"/>
    <property type="match status" value="1"/>
</dbReference>
<keyword evidence="11" id="KW-0282">Flagellum</keyword>
<dbReference type="InterPro" id="IPR002371">
    <property type="entry name" value="FlgK"/>
</dbReference>
<evidence type="ECO:0000256" key="3">
    <source>
        <dbReference type="ARBA" id="ARBA00009677"/>
    </source>
</evidence>
<keyword evidence="11" id="KW-0969">Cilium</keyword>
<feature type="domain" description="Flagellar basal-body/hook protein C-terminal" evidence="8">
    <location>
        <begin position="582"/>
        <end position="620"/>
    </location>
</feature>